<organism evidence="2 3">
    <name type="scientific">Anaeramoeba ignava</name>
    <name type="common">Anaerobic marine amoeba</name>
    <dbReference type="NCBI Taxonomy" id="1746090"/>
    <lineage>
        <taxon>Eukaryota</taxon>
        <taxon>Metamonada</taxon>
        <taxon>Anaeramoebidae</taxon>
        <taxon>Anaeramoeba</taxon>
    </lineage>
</organism>
<dbReference type="GO" id="GO:0055037">
    <property type="term" value="C:recycling endosome"/>
    <property type="evidence" value="ECO:0007669"/>
    <property type="project" value="TreeGrafter"/>
</dbReference>
<dbReference type="OrthoDB" id="10265409at2759"/>
<dbReference type="PANTHER" id="PTHR13677:SF0">
    <property type="entry name" value="LD41638P"/>
    <property type="match status" value="1"/>
</dbReference>
<comment type="caution">
    <text evidence="2">The sequence shown here is derived from an EMBL/GenBank/DDBJ whole genome shotgun (WGS) entry which is preliminary data.</text>
</comment>
<feature type="compositionally biased region" description="Basic residues" evidence="1">
    <location>
        <begin position="75"/>
        <end position="85"/>
    </location>
</feature>
<proteinExistence type="predicted"/>
<dbReference type="AlphaFoldDB" id="A0A9Q0LJH4"/>
<protein>
    <submittedName>
        <fullName evidence="2">Uncharacterized protein</fullName>
    </submittedName>
</protein>
<sequence>MLLINKWIHSIFVIKFDTNVGQTIETFLPEDFKLSKTEFDDLRFLSLPDSFSAIYSDHVYSFILDFNNNLTKKKIANQHSLKKPKQNQNEKQNQNQNENQNENKNQNENQKSK</sequence>
<dbReference type="Proteomes" id="UP001149090">
    <property type="component" value="Unassembled WGS sequence"/>
</dbReference>
<name>A0A9Q0LJH4_ANAIG</name>
<keyword evidence="3" id="KW-1185">Reference proteome</keyword>
<dbReference type="GO" id="GO:0005085">
    <property type="term" value="F:guanyl-nucleotide exchange factor activity"/>
    <property type="evidence" value="ECO:0007669"/>
    <property type="project" value="InterPro"/>
</dbReference>
<evidence type="ECO:0000256" key="1">
    <source>
        <dbReference type="SAM" id="MobiDB-lite"/>
    </source>
</evidence>
<reference evidence="2" key="1">
    <citation type="submission" date="2022-10" db="EMBL/GenBank/DDBJ databases">
        <title>Novel sulphate-reducing endosymbionts in the free-living metamonad Anaeramoeba.</title>
        <authorList>
            <person name="Jerlstrom-Hultqvist J."/>
            <person name="Cepicka I."/>
            <person name="Gallot-Lavallee L."/>
            <person name="Salas-Leiva D."/>
            <person name="Curtis B.A."/>
            <person name="Zahonova K."/>
            <person name="Pipaliya S."/>
            <person name="Dacks J."/>
            <person name="Roger A.J."/>
        </authorList>
    </citation>
    <scope>NUCLEOTIDE SEQUENCE</scope>
    <source>
        <strain evidence="2">BMAN</strain>
    </source>
</reference>
<evidence type="ECO:0000313" key="2">
    <source>
        <dbReference type="EMBL" id="KAJ5074556.1"/>
    </source>
</evidence>
<gene>
    <name evidence="2" type="ORF">M0811_01187</name>
</gene>
<feature type="compositionally biased region" description="Low complexity" evidence="1">
    <location>
        <begin position="86"/>
        <end position="113"/>
    </location>
</feature>
<dbReference type="EMBL" id="JAPDFW010000070">
    <property type="protein sequence ID" value="KAJ5074556.1"/>
    <property type="molecule type" value="Genomic_DNA"/>
</dbReference>
<dbReference type="InterPro" id="IPR024224">
    <property type="entry name" value="DENND6"/>
</dbReference>
<evidence type="ECO:0000313" key="3">
    <source>
        <dbReference type="Proteomes" id="UP001149090"/>
    </source>
</evidence>
<accession>A0A9Q0LJH4</accession>
<feature type="region of interest" description="Disordered" evidence="1">
    <location>
        <begin position="75"/>
        <end position="113"/>
    </location>
</feature>
<dbReference type="PANTHER" id="PTHR13677">
    <property type="entry name" value="LD41638P"/>
    <property type="match status" value="1"/>
</dbReference>